<name>A0A146KKU1_9EUKA</name>
<evidence type="ECO:0000256" key="1">
    <source>
        <dbReference type="SAM" id="MobiDB-lite"/>
    </source>
</evidence>
<accession>A0A146KKU1</accession>
<dbReference type="EMBL" id="GDID01000757">
    <property type="protein sequence ID" value="JAP95849.1"/>
    <property type="molecule type" value="Transcribed_RNA"/>
</dbReference>
<organism evidence="2">
    <name type="scientific">Trepomonas sp. PC1</name>
    <dbReference type="NCBI Taxonomy" id="1076344"/>
    <lineage>
        <taxon>Eukaryota</taxon>
        <taxon>Metamonada</taxon>
        <taxon>Diplomonadida</taxon>
        <taxon>Hexamitidae</taxon>
        <taxon>Hexamitinae</taxon>
        <taxon>Trepomonas</taxon>
    </lineage>
</organism>
<reference evidence="2" key="1">
    <citation type="submission" date="2015-07" db="EMBL/GenBank/DDBJ databases">
        <title>Adaptation to a free-living lifestyle via gene acquisitions in the diplomonad Trepomonas sp. PC1.</title>
        <authorList>
            <person name="Xu F."/>
            <person name="Jerlstrom-Hultqvist J."/>
            <person name="Kolisko M."/>
            <person name="Simpson A.G.B."/>
            <person name="Roger A.J."/>
            <person name="Svard S.G."/>
            <person name="Andersson J.O."/>
        </authorList>
    </citation>
    <scope>NUCLEOTIDE SEQUENCE</scope>
    <source>
        <strain evidence="2">PC1</strain>
    </source>
</reference>
<evidence type="ECO:0000313" key="2">
    <source>
        <dbReference type="EMBL" id="JAP95849.1"/>
    </source>
</evidence>
<proteinExistence type="predicted"/>
<feature type="non-terminal residue" evidence="2">
    <location>
        <position position="1"/>
    </location>
</feature>
<protein>
    <submittedName>
        <fullName evidence="2">Uncharacterized protein</fullName>
    </submittedName>
</protein>
<dbReference type="AlphaFoldDB" id="A0A146KKU1"/>
<feature type="compositionally biased region" description="Basic and acidic residues" evidence="1">
    <location>
        <begin position="150"/>
        <end position="163"/>
    </location>
</feature>
<gene>
    <name evidence="2" type="ORF">TPC1_11016</name>
</gene>
<feature type="region of interest" description="Disordered" evidence="1">
    <location>
        <begin position="103"/>
        <end position="185"/>
    </location>
</feature>
<feature type="compositionally biased region" description="Polar residues" evidence="1">
    <location>
        <begin position="140"/>
        <end position="149"/>
    </location>
</feature>
<sequence>LALRMMGMSIFDLAPDIPLPAPPRPPPGMQQINMNVNAYRGGLTNTHLQVDKLTQKIFTHKVRKTKPKRLTLDFFKRQQETIQKTEKQRLKTPPKVLEKVIEKRQKSAPIIQPAREISEPQEDLAKSTTQYEPEVDQIQKEQPTVQIHDQQAEEKTTNDEKLDQQPVSEPAEAGLDQDQEQALEAERSRLEEIYLNLVKKRQKPQREKNDEKEFQDLMDFVDNLPDENEEDEEDLRELERLKEKIDEIYKKQNKFVDKKIFQKPTSQKAEEAKTEPKCENEEQKFTNTMYDLQKMVYIDEIEDQSQRILREFKEKQTKQRRDAPFLQPFVYRMK</sequence>